<evidence type="ECO:0000256" key="1">
    <source>
        <dbReference type="SAM" id="MobiDB-lite"/>
    </source>
</evidence>
<protein>
    <submittedName>
        <fullName evidence="2">Uncharacterized protein</fullName>
    </submittedName>
</protein>
<keyword evidence="3" id="KW-1185">Reference proteome</keyword>
<evidence type="ECO:0000313" key="3">
    <source>
        <dbReference type="Proteomes" id="UP001281614"/>
    </source>
</evidence>
<dbReference type="AlphaFoldDB" id="A0AAD9YQF1"/>
<name>A0AAD9YQF1_COLKA</name>
<sequence length="117" mass="12589">MPAKEDAREEGETQTANSQPPTTSQTRPVDDSKGGVAAQERRRACANPVVHPLLASQEGRVPLFSSKILARFSHLTSLSLSSPARILTPKKDQVTRIACGLGRVAKQSNDKGSINRN</sequence>
<feature type="compositionally biased region" description="Polar residues" evidence="1">
    <location>
        <begin position="13"/>
        <end position="27"/>
    </location>
</feature>
<accession>A0AAD9YQF1</accession>
<gene>
    <name evidence="2" type="ORF">CKAH01_03498</name>
</gene>
<organism evidence="2 3">
    <name type="scientific">Colletotrichum kahawae</name>
    <name type="common">Coffee berry disease fungus</name>
    <dbReference type="NCBI Taxonomy" id="34407"/>
    <lineage>
        <taxon>Eukaryota</taxon>
        <taxon>Fungi</taxon>
        <taxon>Dikarya</taxon>
        <taxon>Ascomycota</taxon>
        <taxon>Pezizomycotina</taxon>
        <taxon>Sordariomycetes</taxon>
        <taxon>Hypocreomycetidae</taxon>
        <taxon>Glomerellales</taxon>
        <taxon>Glomerellaceae</taxon>
        <taxon>Colletotrichum</taxon>
        <taxon>Colletotrichum gloeosporioides species complex</taxon>
    </lineage>
</organism>
<feature type="compositionally biased region" description="Basic and acidic residues" evidence="1">
    <location>
        <begin position="28"/>
        <end position="43"/>
    </location>
</feature>
<feature type="compositionally biased region" description="Basic and acidic residues" evidence="1">
    <location>
        <begin position="1"/>
        <end position="11"/>
    </location>
</feature>
<feature type="region of interest" description="Disordered" evidence="1">
    <location>
        <begin position="1"/>
        <end position="43"/>
    </location>
</feature>
<dbReference type="EMBL" id="VYYT01000035">
    <property type="protein sequence ID" value="KAK2775612.1"/>
    <property type="molecule type" value="Genomic_DNA"/>
</dbReference>
<evidence type="ECO:0000313" key="2">
    <source>
        <dbReference type="EMBL" id="KAK2775612.1"/>
    </source>
</evidence>
<reference evidence="2" key="1">
    <citation type="submission" date="2023-02" db="EMBL/GenBank/DDBJ databases">
        <title>Colletotrichum kahawae CIFC_Que2 genome sequencing and assembly.</title>
        <authorList>
            <person name="Baroncelli R."/>
        </authorList>
    </citation>
    <scope>NUCLEOTIDE SEQUENCE</scope>
    <source>
        <strain evidence="2">CIFC_Que2</strain>
    </source>
</reference>
<comment type="caution">
    <text evidence="2">The sequence shown here is derived from an EMBL/GenBank/DDBJ whole genome shotgun (WGS) entry which is preliminary data.</text>
</comment>
<dbReference type="Proteomes" id="UP001281614">
    <property type="component" value="Unassembled WGS sequence"/>
</dbReference>
<proteinExistence type="predicted"/>